<feature type="region of interest" description="Disordered" evidence="4">
    <location>
        <begin position="218"/>
        <end position="255"/>
    </location>
</feature>
<dbReference type="SMART" id="SM00248">
    <property type="entry name" value="ANK"/>
    <property type="match status" value="4"/>
</dbReference>
<name>A0ABV4UDR5_9RHOO</name>
<evidence type="ECO:0000256" key="3">
    <source>
        <dbReference type="PROSITE-ProRule" id="PRU00023"/>
    </source>
</evidence>
<dbReference type="Proteomes" id="UP001574673">
    <property type="component" value="Unassembled WGS sequence"/>
</dbReference>
<dbReference type="PROSITE" id="PS50297">
    <property type="entry name" value="ANK_REP_REGION"/>
    <property type="match status" value="3"/>
</dbReference>
<protein>
    <submittedName>
        <fullName evidence="6">Ankyrin repeat domain-containing protein</fullName>
    </submittedName>
</protein>
<feature type="repeat" description="ANK" evidence="3">
    <location>
        <begin position="102"/>
        <end position="130"/>
    </location>
</feature>
<feature type="compositionally biased region" description="Pro residues" evidence="4">
    <location>
        <begin position="243"/>
        <end position="255"/>
    </location>
</feature>
<dbReference type="Gene3D" id="1.25.40.20">
    <property type="entry name" value="Ankyrin repeat-containing domain"/>
    <property type="match status" value="2"/>
</dbReference>
<evidence type="ECO:0000313" key="6">
    <source>
        <dbReference type="EMBL" id="MFA9949618.1"/>
    </source>
</evidence>
<dbReference type="SUPFAM" id="SSF48403">
    <property type="entry name" value="Ankyrin repeat"/>
    <property type="match status" value="1"/>
</dbReference>
<reference evidence="7" key="1">
    <citation type="submission" date="2024-06" db="EMBL/GenBank/DDBJ databases">
        <title>Radixoralia hellwigii gen. nov., sp nov., isolated from a root canal in the human oral cavity.</title>
        <authorList>
            <person name="Bartsch S."/>
            <person name="Wittmer A."/>
            <person name="Schulz A.-K."/>
            <person name="Neumann-Schaal M."/>
            <person name="Wolf J."/>
            <person name="Gronow S."/>
            <person name="Tennert C."/>
            <person name="Haecker G."/>
            <person name="Cieplik F."/>
            <person name="Al-Ahmad A."/>
        </authorList>
    </citation>
    <scope>NUCLEOTIDE SEQUENCE [LARGE SCALE GENOMIC DNA]</scope>
    <source>
        <strain evidence="7">Wk13</strain>
    </source>
</reference>
<evidence type="ECO:0000256" key="1">
    <source>
        <dbReference type="ARBA" id="ARBA00022737"/>
    </source>
</evidence>
<dbReference type="InterPro" id="IPR036770">
    <property type="entry name" value="Ankyrin_rpt-contain_sf"/>
</dbReference>
<feature type="repeat" description="ANK" evidence="3">
    <location>
        <begin position="132"/>
        <end position="164"/>
    </location>
</feature>
<accession>A0ABV4UDR5</accession>
<organism evidence="6 7">
    <name type="scientific">Dentiradicibacter hellwigii</name>
    <dbReference type="NCBI Taxonomy" id="3149053"/>
    <lineage>
        <taxon>Bacteria</taxon>
        <taxon>Pseudomonadati</taxon>
        <taxon>Pseudomonadota</taxon>
        <taxon>Betaproteobacteria</taxon>
        <taxon>Rhodocyclales</taxon>
        <taxon>Rhodocyclaceae</taxon>
        <taxon>Dentiradicibacter</taxon>
    </lineage>
</organism>
<dbReference type="Pfam" id="PF12796">
    <property type="entry name" value="Ank_2"/>
    <property type="match status" value="1"/>
</dbReference>
<dbReference type="PRINTS" id="PR01415">
    <property type="entry name" value="ANKYRIN"/>
</dbReference>
<proteinExistence type="predicted"/>
<dbReference type="Pfam" id="PF00023">
    <property type="entry name" value="Ank"/>
    <property type="match status" value="1"/>
</dbReference>
<dbReference type="RefSeq" id="WP_418890731.1">
    <property type="nucleotide sequence ID" value="NZ_JBEUWX010000002.1"/>
</dbReference>
<dbReference type="InterPro" id="IPR002110">
    <property type="entry name" value="Ankyrin_rpt"/>
</dbReference>
<evidence type="ECO:0000313" key="7">
    <source>
        <dbReference type="Proteomes" id="UP001574673"/>
    </source>
</evidence>
<dbReference type="PANTHER" id="PTHR24171:SF8">
    <property type="entry name" value="BRCA1-ASSOCIATED RING DOMAIN PROTEIN 1"/>
    <property type="match status" value="1"/>
</dbReference>
<keyword evidence="2 3" id="KW-0040">ANK repeat</keyword>
<feature type="compositionally biased region" description="Basic and acidic residues" evidence="4">
    <location>
        <begin position="226"/>
        <end position="239"/>
    </location>
</feature>
<evidence type="ECO:0000256" key="4">
    <source>
        <dbReference type="SAM" id="MobiDB-lite"/>
    </source>
</evidence>
<keyword evidence="7" id="KW-1185">Reference proteome</keyword>
<dbReference type="PANTHER" id="PTHR24171">
    <property type="entry name" value="ANKYRIN REPEAT DOMAIN-CONTAINING PROTEIN 39-RELATED"/>
    <property type="match status" value="1"/>
</dbReference>
<keyword evidence="5" id="KW-0732">Signal</keyword>
<evidence type="ECO:0000256" key="2">
    <source>
        <dbReference type="ARBA" id="ARBA00023043"/>
    </source>
</evidence>
<dbReference type="PROSITE" id="PS50088">
    <property type="entry name" value="ANK_REPEAT"/>
    <property type="match status" value="3"/>
</dbReference>
<feature type="repeat" description="ANK" evidence="3">
    <location>
        <begin position="165"/>
        <end position="197"/>
    </location>
</feature>
<feature type="chain" id="PRO_5045533154" evidence="5">
    <location>
        <begin position="36"/>
        <end position="255"/>
    </location>
</feature>
<gene>
    <name evidence="6" type="ORF">ABCS64_04620</name>
</gene>
<evidence type="ECO:0000256" key="5">
    <source>
        <dbReference type="SAM" id="SignalP"/>
    </source>
</evidence>
<feature type="signal peptide" evidence="5">
    <location>
        <begin position="1"/>
        <end position="35"/>
    </location>
</feature>
<comment type="caution">
    <text evidence="6">The sequence shown here is derived from an EMBL/GenBank/DDBJ whole genome shotgun (WGS) entry which is preliminary data.</text>
</comment>
<keyword evidence="1" id="KW-0677">Repeat</keyword>
<sequence length="255" mass="27975">MKQFRYAAASSLARSCLARFLFLSCLTALPLSAQAGAYEDMETAMIRRNTSDVIDLLKRGMDVNTVDRQGDTLLIQAVREDMPELFDALLKRRPRLDFRNRSGETAISIAAYLGKLEYVRQLAEAGARIDFPGWPPLAYAAFNNHPQVVEYLIEKGANVNARTETGATPLFLAARYGHTDIVKLLLKHHADPSIADQRQETAIDAAQKAENNGATIELLRAAGARSGKDKDKDAGKDNEPEAQPQPQPQPAASPT</sequence>
<dbReference type="EMBL" id="JBEUWX010000002">
    <property type="protein sequence ID" value="MFA9949618.1"/>
    <property type="molecule type" value="Genomic_DNA"/>
</dbReference>